<dbReference type="EMBL" id="LN483345">
    <property type="protein sequence ID" value="CDZ98341.1"/>
    <property type="molecule type" value="Genomic_DNA"/>
</dbReference>
<evidence type="ECO:0000256" key="4">
    <source>
        <dbReference type="ARBA" id="ARBA00023163"/>
    </source>
</evidence>
<sequence length="612" mass="67079">MSSTGSNSQHSKLSTSFVPSSATKSHIPPGTIPLKPKRPPYKSTLVDKCIRYNINSEGSTAVLQKRVQEFEAKNDPPRLRRKRKWWTLPDQDQPIPIQPIVLQEVKSENTTLQKTVPPSPSTSKIKTTAVSTRTPIANPTELPLFDPQFEMPTNEALPEPGNYADFNPLLSFPTFPFDLPHSGNSLVPSSFDNPNTSSTMNSDLNTSFFQFFHPSSTTSPTADVLPSLDSTSQPTLFSAFETSALASFLTSSSDEAPFLFLDGLPSNDSNLNTSVRDDGPFASLVRHRGAWDFNPILPKGLPMLGDLSKLDLSGSSPKVGSEDLTCQSAVGSHHSSLTTEPAGQDRPLWTTTTPSRKISRSSSSLSNNVPRSQSKRICSQSNQTDDESPPSRSSESSSLHTPERLSISPSQPHKRPRTMSGGSGVYSPDKPSQSTFNQLLSQQTSVTEDKDGFLLSPLVVEHELGRTCDQALSPASVAAFGPVGNGEMEVDTEVQPVEPTGRYGRFLSASEKRANHILSEQKRRDAIKDGYSELSTLLSQAQLPHTWDFTQPIPSGSLAIDRSFKHPRAESKSSVLERAAGLCRWYEQGNKWLEDEVVRVETILESRAERER</sequence>
<dbReference type="Pfam" id="PF00010">
    <property type="entry name" value="HLH"/>
    <property type="match status" value="1"/>
</dbReference>
<evidence type="ECO:0000256" key="1">
    <source>
        <dbReference type="ARBA" id="ARBA00004123"/>
    </source>
</evidence>
<keyword evidence="3" id="KW-0238">DNA-binding</keyword>
<evidence type="ECO:0000256" key="6">
    <source>
        <dbReference type="SAM" id="MobiDB-lite"/>
    </source>
</evidence>
<dbReference type="Gene3D" id="4.10.280.10">
    <property type="entry name" value="Helix-loop-helix DNA-binding domain"/>
    <property type="match status" value="1"/>
</dbReference>
<accession>A0A0F7SHG1</accession>
<dbReference type="InterPro" id="IPR052207">
    <property type="entry name" value="Max-like/E-box_TFs"/>
</dbReference>
<feature type="region of interest" description="Disordered" evidence="6">
    <location>
        <begin position="1"/>
        <end position="40"/>
    </location>
</feature>
<dbReference type="InterPro" id="IPR036638">
    <property type="entry name" value="HLH_DNA-bd_sf"/>
</dbReference>
<evidence type="ECO:0000259" key="7">
    <source>
        <dbReference type="PROSITE" id="PS50888"/>
    </source>
</evidence>
<dbReference type="SUPFAM" id="SSF47459">
    <property type="entry name" value="HLH, helix-loop-helix DNA-binding domain"/>
    <property type="match status" value="1"/>
</dbReference>
<name>A0A0F7SHG1_PHARH</name>
<organism evidence="8">
    <name type="scientific">Phaffia rhodozyma</name>
    <name type="common">Yeast</name>
    <name type="synonym">Xanthophyllomyces dendrorhous</name>
    <dbReference type="NCBI Taxonomy" id="264483"/>
    <lineage>
        <taxon>Eukaryota</taxon>
        <taxon>Fungi</taxon>
        <taxon>Dikarya</taxon>
        <taxon>Basidiomycota</taxon>
        <taxon>Agaricomycotina</taxon>
        <taxon>Tremellomycetes</taxon>
        <taxon>Cystofilobasidiales</taxon>
        <taxon>Mrakiaceae</taxon>
        <taxon>Phaffia</taxon>
    </lineage>
</organism>
<feature type="compositionally biased region" description="Polar residues" evidence="6">
    <location>
        <begin position="1"/>
        <end position="24"/>
    </location>
</feature>
<evidence type="ECO:0000256" key="3">
    <source>
        <dbReference type="ARBA" id="ARBA00023125"/>
    </source>
</evidence>
<dbReference type="GO" id="GO:0000981">
    <property type="term" value="F:DNA-binding transcription factor activity, RNA polymerase II-specific"/>
    <property type="evidence" value="ECO:0007669"/>
    <property type="project" value="TreeGrafter"/>
</dbReference>
<evidence type="ECO:0000256" key="2">
    <source>
        <dbReference type="ARBA" id="ARBA00023015"/>
    </source>
</evidence>
<comment type="subcellular location">
    <subcellularLocation>
        <location evidence="1">Nucleus</location>
    </subcellularLocation>
</comment>
<dbReference type="GO" id="GO:0046983">
    <property type="term" value="F:protein dimerization activity"/>
    <property type="evidence" value="ECO:0007669"/>
    <property type="project" value="InterPro"/>
</dbReference>
<keyword evidence="4" id="KW-0804">Transcription</keyword>
<feature type="region of interest" description="Disordered" evidence="6">
    <location>
        <begin position="315"/>
        <end position="443"/>
    </location>
</feature>
<dbReference type="PANTHER" id="PTHR15741">
    <property type="entry name" value="BASIC HELIX-LOOP-HELIX ZIP TRANSCRIPTION FACTOR"/>
    <property type="match status" value="1"/>
</dbReference>
<proteinExistence type="predicted"/>
<feature type="compositionally biased region" description="Polar residues" evidence="6">
    <location>
        <begin position="324"/>
        <end position="341"/>
    </location>
</feature>
<dbReference type="AlphaFoldDB" id="A0A0F7SHG1"/>
<dbReference type="InterPro" id="IPR011598">
    <property type="entry name" value="bHLH_dom"/>
</dbReference>
<protein>
    <submittedName>
        <fullName evidence="8">Myc-type, basic helix-loop-helix (BHLH) domain</fullName>
    </submittedName>
</protein>
<dbReference type="PANTHER" id="PTHR15741:SF27">
    <property type="entry name" value="TRANSCRIPTION FACTOR AP-4"/>
    <property type="match status" value="1"/>
</dbReference>
<dbReference type="GO" id="GO:0005634">
    <property type="term" value="C:nucleus"/>
    <property type="evidence" value="ECO:0007669"/>
    <property type="project" value="UniProtKB-SubCell"/>
</dbReference>
<evidence type="ECO:0000313" key="8">
    <source>
        <dbReference type="EMBL" id="CDZ98341.1"/>
    </source>
</evidence>
<reference evidence="8" key="1">
    <citation type="submission" date="2014-08" db="EMBL/GenBank/DDBJ databases">
        <authorList>
            <person name="Sharma Rahul"/>
            <person name="Thines Marco"/>
        </authorList>
    </citation>
    <scope>NUCLEOTIDE SEQUENCE</scope>
</reference>
<feature type="compositionally biased region" description="Low complexity" evidence="6">
    <location>
        <begin position="360"/>
        <end position="372"/>
    </location>
</feature>
<dbReference type="GO" id="GO:0000978">
    <property type="term" value="F:RNA polymerase II cis-regulatory region sequence-specific DNA binding"/>
    <property type="evidence" value="ECO:0007669"/>
    <property type="project" value="TreeGrafter"/>
</dbReference>
<keyword evidence="5" id="KW-0539">Nucleus</keyword>
<feature type="compositionally biased region" description="Polar residues" evidence="6">
    <location>
        <begin position="430"/>
        <end position="443"/>
    </location>
</feature>
<dbReference type="PROSITE" id="PS50888">
    <property type="entry name" value="BHLH"/>
    <property type="match status" value="1"/>
</dbReference>
<evidence type="ECO:0000256" key="5">
    <source>
        <dbReference type="ARBA" id="ARBA00023242"/>
    </source>
</evidence>
<keyword evidence="2" id="KW-0805">Transcription regulation</keyword>
<feature type="domain" description="BHLH" evidence="7">
    <location>
        <begin position="511"/>
        <end position="586"/>
    </location>
</feature>